<accession>A0A8J2RU99</accession>
<dbReference type="PROSITE" id="PS50158">
    <property type="entry name" value="ZF_CCHC"/>
    <property type="match status" value="1"/>
</dbReference>
<evidence type="ECO:0000259" key="3">
    <source>
        <dbReference type="PROSITE" id="PS50158"/>
    </source>
</evidence>
<sequence>MAIAVPLVGEVRHIAKLNLLNWGSWRYGISILLERNRLFRVTLRQELRPAEILNDGVVENQNLIDDWDQKDVDARMIIYCNIEPQIQVLVEGSRTAADMWDRLILQFAQAAAANANLLLSKFTNYRYEKGNNVLSHVNRVRTMAEELRNLNSAVSEQQVVMKILATLPPSYRPFLSAWRNVPPAEQTIDNLTTRLVGEEIMSIERNGGEADPVDTAFFATHTPQITNRTDQGLAARGYRGGYSRGRSGRGGVRGRGIHHNYGGRRGGQYHDSSNENQSQVICFNCDQPGHKAFHCPEKRSEERKQARDDRFNKNRSVGKSFGAVSSSETYGLMAQRPSHWLADSGATHHMTEQRSFFTTYREIPPGTWKVNGIGGVVLSALGIGTVEVTALVDGKPVFGKLNEVLHVPGIGPSLFSIGCATAAGMDVYFSDTKVALSVNQNTVIFGHRIGEALYHLQISANKRDDSANAAKLKMGTVHQRFAHLNCKDIVRMKRTDAVKDLGLEDGDLSFSCEACIFGKIHRTPFPTEGHEKATGVCELVHGDVGGPTHVSTFDDFKYYSLLKDDYTNYTDVKLIRRKNEVVDHIM</sequence>
<keyword evidence="5" id="KW-1185">Reference proteome</keyword>
<evidence type="ECO:0000313" key="4">
    <source>
        <dbReference type="EMBL" id="CAH0109599.1"/>
    </source>
</evidence>
<proteinExistence type="predicted"/>
<dbReference type="AlphaFoldDB" id="A0A8J2RU99"/>
<comment type="caution">
    <text evidence="4">The sequence shown here is derived from an EMBL/GenBank/DDBJ whole genome shotgun (WGS) entry which is preliminary data.</text>
</comment>
<feature type="domain" description="CCHC-type" evidence="3">
    <location>
        <begin position="282"/>
        <end position="297"/>
    </location>
</feature>
<name>A0A8J2RU99_9CRUS</name>
<keyword evidence="1" id="KW-0479">Metal-binding</keyword>
<dbReference type="PANTHER" id="PTHR47481:SF22">
    <property type="entry name" value="RETROTRANSPOSON GAG DOMAIN-CONTAINING PROTEIN"/>
    <property type="match status" value="1"/>
</dbReference>
<dbReference type="InterPro" id="IPR036875">
    <property type="entry name" value="Znf_CCHC_sf"/>
</dbReference>
<protein>
    <recommendedName>
        <fullName evidence="3">CCHC-type domain-containing protein</fullName>
    </recommendedName>
</protein>
<dbReference type="Gene3D" id="4.10.60.10">
    <property type="entry name" value="Zinc finger, CCHC-type"/>
    <property type="match status" value="1"/>
</dbReference>
<feature type="compositionally biased region" description="Basic and acidic residues" evidence="2">
    <location>
        <begin position="295"/>
        <end position="312"/>
    </location>
</feature>
<dbReference type="Pfam" id="PF22936">
    <property type="entry name" value="Pol_BBD"/>
    <property type="match status" value="1"/>
</dbReference>
<dbReference type="SMART" id="SM00343">
    <property type="entry name" value="ZnF_C2HC"/>
    <property type="match status" value="1"/>
</dbReference>
<dbReference type="GO" id="GO:0003676">
    <property type="term" value="F:nucleic acid binding"/>
    <property type="evidence" value="ECO:0007669"/>
    <property type="project" value="InterPro"/>
</dbReference>
<dbReference type="PANTHER" id="PTHR47481">
    <property type="match status" value="1"/>
</dbReference>
<feature type="region of interest" description="Disordered" evidence="2">
    <location>
        <begin position="295"/>
        <end position="318"/>
    </location>
</feature>
<dbReference type="EMBL" id="CAKKLH010000293">
    <property type="protein sequence ID" value="CAH0109599.1"/>
    <property type="molecule type" value="Genomic_DNA"/>
</dbReference>
<evidence type="ECO:0000256" key="2">
    <source>
        <dbReference type="SAM" id="MobiDB-lite"/>
    </source>
</evidence>
<keyword evidence="1" id="KW-0862">Zinc</keyword>
<dbReference type="GO" id="GO:0008270">
    <property type="term" value="F:zinc ion binding"/>
    <property type="evidence" value="ECO:0007669"/>
    <property type="project" value="UniProtKB-KW"/>
</dbReference>
<evidence type="ECO:0000313" key="5">
    <source>
        <dbReference type="Proteomes" id="UP000789390"/>
    </source>
</evidence>
<gene>
    <name evidence="4" type="ORF">DGAL_LOCUS13080</name>
</gene>
<dbReference type="SUPFAM" id="SSF57756">
    <property type="entry name" value="Retrovirus zinc finger-like domains"/>
    <property type="match status" value="1"/>
</dbReference>
<dbReference type="OrthoDB" id="6374377at2759"/>
<dbReference type="InterPro" id="IPR001878">
    <property type="entry name" value="Znf_CCHC"/>
</dbReference>
<organism evidence="4 5">
    <name type="scientific">Daphnia galeata</name>
    <dbReference type="NCBI Taxonomy" id="27404"/>
    <lineage>
        <taxon>Eukaryota</taxon>
        <taxon>Metazoa</taxon>
        <taxon>Ecdysozoa</taxon>
        <taxon>Arthropoda</taxon>
        <taxon>Crustacea</taxon>
        <taxon>Branchiopoda</taxon>
        <taxon>Diplostraca</taxon>
        <taxon>Cladocera</taxon>
        <taxon>Anomopoda</taxon>
        <taxon>Daphniidae</taxon>
        <taxon>Daphnia</taxon>
    </lineage>
</organism>
<dbReference type="InterPro" id="IPR054722">
    <property type="entry name" value="PolX-like_BBD"/>
</dbReference>
<feature type="compositionally biased region" description="Gly residues" evidence="2">
    <location>
        <begin position="238"/>
        <end position="254"/>
    </location>
</feature>
<dbReference type="Pfam" id="PF14223">
    <property type="entry name" value="Retrotran_gag_2"/>
    <property type="match status" value="1"/>
</dbReference>
<dbReference type="Proteomes" id="UP000789390">
    <property type="component" value="Unassembled WGS sequence"/>
</dbReference>
<evidence type="ECO:0000256" key="1">
    <source>
        <dbReference type="PROSITE-ProRule" id="PRU00047"/>
    </source>
</evidence>
<keyword evidence="1" id="KW-0863">Zinc-finger</keyword>
<feature type="region of interest" description="Disordered" evidence="2">
    <location>
        <begin position="235"/>
        <end position="273"/>
    </location>
</feature>
<reference evidence="4" key="1">
    <citation type="submission" date="2021-11" db="EMBL/GenBank/DDBJ databases">
        <authorList>
            <person name="Schell T."/>
        </authorList>
    </citation>
    <scope>NUCLEOTIDE SEQUENCE</scope>
    <source>
        <strain evidence="4">M5</strain>
    </source>
</reference>